<dbReference type="OrthoDB" id="3548723at2759"/>
<dbReference type="GeneID" id="28734299"/>
<dbReference type="RefSeq" id="XP_018005264.1">
    <property type="nucleotide sequence ID" value="XM_018142419.1"/>
</dbReference>
<keyword evidence="2" id="KW-1185">Reference proteome</keyword>
<name>A0A0N0NRN7_9EURO</name>
<reference evidence="1 2" key="1">
    <citation type="submission" date="2015-06" db="EMBL/GenBank/DDBJ databases">
        <title>Draft genome of the ant-associated black yeast Phialophora attae CBS 131958.</title>
        <authorList>
            <person name="Moreno L.F."/>
            <person name="Stielow B.J."/>
            <person name="de Hoog S."/>
            <person name="Vicente V.A."/>
            <person name="Weiss V.A."/>
            <person name="de Vries M."/>
            <person name="Cruz L.M."/>
            <person name="Souza E.M."/>
        </authorList>
    </citation>
    <scope>NUCLEOTIDE SEQUENCE [LARGE SCALE GENOMIC DNA]</scope>
    <source>
        <strain evidence="1 2">CBS 131958</strain>
    </source>
</reference>
<evidence type="ECO:0008006" key="3">
    <source>
        <dbReference type="Google" id="ProtNLM"/>
    </source>
</evidence>
<protein>
    <recommendedName>
        <fullName evidence="3">Thioredoxin domain-containing protein</fullName>
    </recommendedName>
</protein>
<evidence type="ECO:0000313" key="1">
    <source>
        <dbReference type="EMBL" id="KPI45301.1"/>
    </source>
</evidence>
<sequence length="125" mass="13616">MTTYPPTLPQITSPKTHAAALAHSSGLSPTGPIVLIYVTSSANPICRRTTPKIQLLAANSKYADGERVKFYQMELTPETAPMIKFGIQNTPIFIAYRGKWCQTVLGPDLVGVERMLDGQLGLRGK</sequence>
<accession>A0A0N0NRN7</accession>
<dbReference type="SUPFAM" id="SSF52833">
    <property type="entry name" value="Thioredoxin-like"/>
    <property type="match status" value="1"/>
</dbReference>
<dbReference type="AlphaFoldDB" id="A0A0N0NRN7"/>
<proteinExistence type="predicted"/>
<dbReference type="InterPro" id="IPR036249">
    <property type="entry name" value="Thioredoxin-like_sf"/>
</dbReference>
<dbReference type="EMBL" id="LFJN01000002">
    <property type="protein sequence ID" value="KPI45301.1"/>
    <property type="molecule type" value="Genomic_DNA"/>
</dbReference>
<gene>
    <name evidence="1" type="ORF">AB675_2447</name>
</gene>
<evidence type="ECO:0000313" key="2">
    <source>
        <dbReference type="Proteomes" id="UP000038010"/>
    </source>
</evidence>
<dbReference type="Gene3D" id="3.40.30.10">
    <property type="entry name" value="Glutaredoxin"/>
    <property type="match status" value="1"/>
</dbReference>
<dbReference type="CDD" id="cd02947">
    <property type="entry name" value="TRX_family"/>
    <property type="match status" value="1"/>
</dbReference>
<organism evidence="1 2">
    <name type="scientific">Cyphellophora attinorum</name>
    <dbReference type="NCBI Taxonomy" id="1664694"/>
    <lineage>
        <taxon>Eukaryota</taxon>
        <taxon>Fungi</taxon>
        <taxon>Dikarya</taxon>
        <taxon>Ascomycota</taxon>
        <taxon>Pezizomycotina</taxon>
        <taxon>Eurotiomycetes</taxon>
        <taxon>Chaetothyriomycetidae</taxon>
        <taxon>Chaetothyriales</taxon>
        <taxon>Cyphellophoraceae</taxon>
        <taxon>Cyphellophora</taxon>
    </lineage>
</organism>
<dbReference type="Proteomes" id="UP000038010">
    <property type="component" value="Unassembled WGS sequence"/>
</dbReference>
<dbReference type="VEuPathDB" id="FungiDB:AB675_2447"/>
<comment type="caution">
    <text evidence="1">The sequence shown here is derived from an EMBL/GenBank/DDBJ whole genome shotgun (WGS) entry which is preliminary data.</text>
</comment>